<reference evidence="2" key="1">
    <citation type="submission" date="2018-05" db="EMBL/GenBank/DDBJ databases">
        <title>Draft genome of Mucuna pruriens seed.</title>
        <authorList>
            <person name="Nnadi N.E."/>
            <person name="Vos R."/>
            <person name="Hasami M.H."/>
            <person name="Devisetty U.K."/>
            <person name="Aguiy J.C."/>
        </authorList>
    </citation>
    <scope>NUCLEOTIDE SEQUENCE [LARGE SCALE GENOMIC DNA]</scope>
    <source>
        <strain evidence="2">JCA_2017</strain>
    </source>
</reference>
<evidence type="ECO:0000313" key="2">
    <source>
        <dbReference type="EMBL" id="RDX87654.1"/>
    </source>
</evidence>
<feature type="transmembrane region" description="Helical" evidence="1">
    <location>
        <begin position="16"/>
        <end position="34"/>
    </location>
</feature>
<name>A0A371GAS7_MUCPR</name>
<keyword evidence="1" id="KW-0472">Membrane</keyword>
<accession>A0A371GAS7</accession>
<keyword evidence="1" id="KW-0812">Transmembrane</keyword>
<evidence type="ECO:0008006" key="4">
    <source>
        <dbReference type="Google" id="ProtNLM"/>
    </source>
</evidence>
<dbReference type="AlphaFoldDB" id="A0A371GAS7"/>
<keyword evidence="3" id="KW-1185">Reference proteome</keyword>
<feature type="non-terminal residue" evidence="2">
    <location>
        <position position="1"/>
    </location>
</feature>
<proteinExistence type="predicted"/>
<dbReference type="OrthoDB" id="407598at2759"/>
<protein>
    <recommendedName>
        <fullName evidence="4">Integrase zinc-binding domain-containing protein</fullName>
    </recommendedName>
</protein>
<gene>
    <name evidence="2" type="ORF">CR513_30855</name>
</gene>
<organism evidence="2 3">
    <name type="scientific">Mucuna pruriens</name>
    <name type="common">Velvet bean</name>
    <name type="synonym">Dolichos pruriens</name>
    <dbReference type="NCBI Taxonomy" id="157652"/>
    <lineage>
        <taxon>Eukaryota</taxon>
        <taxon>Viridiplantae</taxon>
        <taxon>Streptophyta</taxon>
        <taxon>Embryophyta</taxon>
        <taxon>Tracheophyta</taxon>
        <taxon>Spermatophyta</taxon>
        <taxon>Magnoliopsida</taxon>
        <taxon>eudicotyledons</taxon>
        <taxon>Gunneridae</taxon>
        <taxon>Pentapetalae</taxon>
        <taxon>rosids</taxon>
        <taxon>fabids</taxon>
        <taxon>Fabales</taxon>
        <taxon>Fabaceae</taxon>
        <taxon>Papilionoideae</taxon>
        <taxon>50 kb inversion clade</taxon>
        <taxon>NPAAA clade</taxon>
        <taxon>indigoferoid/millettioid clade</taxon>
        <taxon>Phaseoleae</taxon>
        <taxon>Mucuna</taxon>
    </lineage>
</organism>
<evidence type="ECO:0000313" key="3">
    <source>
        <dbReference type="Proteomes" id="UP000257109"/>
    </source>
</evidence>
<keyword evidence="1" id="KW-1133">Transmembrane helix</keyword>
<evidence type="ECO:0000256" key="1">
    <source>
        <dbReference type="SAM" id="Phobius"/>
    </source>
</evidence>
<comment type="caution">
    <text evidence="2">The sequence shown here is derived from an EMBL/GenBank/DDBJ whole genome shotgun (WGS) entry which is preliminary data.</text>
</comment>
<dbReference type="EMBL" id="QJKJ01006163">
    <property type="protein sequence ID" value="RDX87654.1"/>
    <property type="molecule type" value="Genomic_DNA"/>
</dbReference>
<sequence length="103" mass="12145">MFPWTDELLYMLHQGLQHYCWALNALTICIWLMMTSNRPMIVVPFWSMEACSSMRGFYLKKNICVLKSSIKELLVKESCEGGLMGQFGLQKTYEALHEHFYWP</sequence>
<dbReference type="Proteomes" id="UP000257109">
    <property type="component" value="Unassembled WGS sequence"/>
</dbReference>